<sequence length="345" mass="37140">MHSDATTDGTGDPVERTVQIAGNSTFVVSLPKAWAVEQGLESGSSMTLYPQDDRLVVATEAVSTPEPAVTIDASVAPEAVTIRRVERAYLIGCDRITVTGLETAPGVRRTVERIANRLVGVTIQDDGADRLTIANVLDVSEVSLPQTVAQIQRLVLEMHVDACTAVVAGDELLARRVIDRDDDVDRLFAFVSRGVHRGFTDVHELDRLETTRAEAFREYRVARSLERVADHATEIAHVAIGRTDPPADAIADRFDDVGADARAVLELALAGDIGRTIESAADLSAPLEDLERRCSEGSDSDAGVAVAVRRLRRTVAAGREIADVRIESTLTDDDTPRDQPSADGD</sequence>
<dbReference type="GO" id="GO:0045936">
    <property type="term" value="P:negative regulation of phosphate metabolic process"/>
    <property type="evidence" value="ECO:0007669"/>
    <property type="project" value="InterPro"/>
</dbReference>
<keyword evidence="5" id="KW-1185">Reference proteome</keyword>
<dbReference type="RefSeq" id="WP_117362732.1">
    <property type="nucleotide sequence ID" value="NZ_CP024047.1"/>
</dbReference>
<gene>
    <name evidence="3" type="ORF">AArc1_0251</name>
    <name evidence="4" type="ORF">AArcMg_0249</name>
</gene>
<evidence type="ECO:0000313" key="5">
    <source>
        <dbReference type="Proteomes" id="UP000258613"/>
    </source>
</evidence>
<dbReference type="OrthoDB" id="40991at2157"/>
<dbReference type="InterPro" id="IPR028366">
    <property type="entry name" value="PhoU"/>
</dbReference>
<evidence type="ECO:0000256" key="1">
    <source>
        <dbReference type="SAM" id="MobiDB-lite"/>
    </source>
</evidence>
<proteinExistence type="predicted"/>
<organism evidence="4 5">
    <name type="scientific">Natrarchaeobaculum sulfurireducens</name>
    <dbReference type="NCBI Taxonomy" id="2044521"/>
    <lineage>
        <taxon>Archaea</taxon>
        <taxon>Methanobacteriati</taxon>
        <taxon>Methanobacteriota</taxon>
        <taxon>Stenosarchaea group</taxon>
        <taxon>Halobacteria</taxon>
        <taxon>Halobacteriales</taxon>
        <taxon>Natrialbaceae</taxon>
        <taxon>Natrarchaeobaculum</taxon>
    </lineage>
</organism>
<dbReference type="GO" id="GO:0030643">
    <property type="term" value="P:intracellular phosphate ion homeostasis"/>
    <property type="evidence" value="ECO:0007669"/>
    <property type="project" value="InterPro"/>
</dbReference>
<accession>A0A346PL77</accession>
<dbReference type="InterPro" id="IPR026022">
    <property type="entry name" value="PhoU_dom"/>
</dbReference>
<reference evidence="4" key="3">
    <citation type="journal article" date="2019" name="Int. J. Syst. Evol. Microbiol.">
        <title>Natronolimnobius sulfurireducens sp. nov. and Halalkaliarchaeum desulfuricum gen. nov., sp. nov., the first sulfur-respiring alkaliphilic haloarchaea from hypersaline alkaline lakes.</title>
        <authorList>
            <person name="Sorokin D.Y."/>
            <person name="Yakimov M."/>
            <person name="Messina E."/>
            <person name="Merkel A.Y."/>
            <person name="Bale N.J."/>
            <person name="Sinninghe Damste J.S."/>
        </authorList>
    </citation>
    <scope>NUCLEOTIDE SEQUENCE</scope>
    <source>
        <strain evidence="4">AArc-Mg</strain>
        <strain evidence="3">AArc1</strain>
    </source>
</reference>
<dbReference type="EMBL" id="CP027033">
    <property type="protein sequence ID" value="AXR80272.1"/>
    <property type="molecule type" value="Genomic_DNA"/>
</dbReference>
<evidence type="ECO:0000313" key="6">
    <source>
        <dbReference type="Proteomes" id="UP000258707"/>
    </source>
</evidence>
<accession>A0A346PAQ0</accession>
<name>A0A346PL77_9EURY</name>
<dbReference type="PANTHER" id="PTHR42930">
    <property type="entry name" value="PHOSPHATE-SPECIFIC TRANSPORT SYSTEM ACCESSORY PROTEIN PHOU"/>
    <property type="match status" value="1"/>
</dbReference>
<evidence type="ECO:0000313" key="4">
    <source>
        <dbReference type="EMBL" id="AXR80272.1"/>
    </source>
</evidence>
<dbReference type="PANTHER" id="PTHR42930:SF6">
    <property type="entry name" value="PHOSPHATE REGULATORY PROTEIN-LIKE PROTEIN"/>
    <property type="match status" value="1"/>
</dbReference>
<dbReference type="Proteomes" id="UP000258707">
    <property type="component" value="Chromosome"/>
</dbReference>
<dbReference type="Proteomes" id="UP000258613">
    <property type="component" value="Chromosome"/>
</dbReference>
<evidence type="ECO:0000313" key="3">
    <source>
        <dbReference type="EMBL" id="AXR76595.1"/>
    </source>
</evidence>
<dbReference type="GeneID" id="37640735"/>
<dbReference type="KEGG" id="nag:AArcMg_0249"/>
<dbReference type="EMBL" id="CP024047">
    <property type="protein sequence ID" value="AXR76595.1"/>
    <property type="molecule type" value="Genomic_DNA"/>
</dbReference>
<reference evidence="6" key="1">
    <citation type="submission" date="2017-10" db="EMBL/GenBank/DDBJ databases">
        <title>Phenotypic and genomic properties of facultatively anaerobic sulfur-reducing natronoarchaea from hypersaline soda lakes.</title>
        <authorList>
            <person name="Sorokin D.Y."/>
            <person name="Kublanov I.V."/>
            <person name="Roman P."/>
            <person name="Sinninghe Damste J.S."/>
            <person name="Golyshin P.N."/>
            <person name="Rojo D."/>
            <person name="Ciordia S."/>
            <person name="Mena Md.C."/>
            <person name="Ferrer M."/>
            <person name="Messina E."/>
            <person name="Smedile F."/>
            <person name="La Spada G."/>
            <person name="La Cono V."/>
            <person name="Yakimov M.M."/>
        </authorList>
    </citation>
    <scope>NUCLEOTIDE SEQUENCE [LARGE SCALE GENOMIC DNA]</scope>
    <source>
        <strain evidence="6">AArc1</strain>
    </source>
</reference>
<feature type="domain" description="PhoU" evidence="2">
    <location>
        <begin position="150"/>
        <end position="237"/>
    </location>
</feature>
<feature type="region of interest" description="Disordered" evidence="1">
    <location>
        <begin position="326"/>
        <end position="345"/>
    </location>
</feature>
<dbReference type="KEGG" id="nan:AArc1_0251"/>
<protein>
    <submittedName>
        <fullName evidence="4">ABC transport system regulatory protein</fullName>
    </submittedName>
    <submittedName>
        <fullName evidence="3">Phosphate uptake regulator</fullName>
    </submittedName>
</protein>
<reference evidence="5" key="2">
    <citation type="submission" date="2018-02" db="EMBL/GenBank/DDBJ databases">
        <title>Phenotypic and genomic properties of facultatively anaerobic sulfur-reducing natronoarchaea from hypersaline soda lakes.</title>
        <authorList>
            <person name="Sorokin D.Y."/>
            <person name="Kublanov I.V."/>
            <person name="Roman P."/>
            <person name="Sinninghe Damste J.S."/>
            <person name="Golyshin P.N."/>
            <person name="Rojo D."/>
            <person name="Ciordia S."/>
            <person name="Mena M.D.C."/>
            <person name="Ferrer M."/>
            <person name="Messina E."/>
            <person name="Smedile F."/>
            <person name="La Spada G."/>
            <person name="La Cono V."/>
            <person name="Yakimov M.M."/>
        </authorList>
    </citation>
    <scope>NUCLEOTIDE SEQUENCE [LARGE SCALE GENOMIC DNA]</scope>
    <source>
        <strain evidence="5">AArc-Mg</strain>
    </source>
</reference>
<dbReference type="Gene3D" id="1.20.58.220">
    <property type="entry name" value="Phosphate transport system protein phou homolog 2, domain 2"/>
    <property type="match status" value="1"/>
</dbReference>
<dbReference type="Pfam" id="PF01895">
    <property type="entry name" value="PhoU"/>
    <property type="match status" value="1"/>
</dbReference>
<evidence type="ECO:0000259" key="2">
    <source>
        <dbReference type="Pfam" id="PF01895"/>
    </source>
</evidence>
<dbReference type="InterPro" id="IPR038078">
    <property type="entry name" value="PhoU-like_sf"/>
</dbReference>
<dbReference type="AlphaFoldDB" id="A0A346PL77"/>
<dbReference type="SUPFAM" id="SSF109755">
    <property type="entry name" value="PhoU-like"/>
    <property type="match status" value="1"/>
</dbReference>